<evidence type="ECO:0000313" key="2">
    <source>
        <dbReference type="Proteomes" id="UP001235744"/>
    </source>
</evidence>
<sequence length="296" mass="31834">MDAELSTLAAQEDLPPDLVWRLLQHPTARRSVALRRRDLTGQMIEEIIKLGSARSLAANTSVPADVRARLAEHPEPSVRCGVAASVADEPPGLLARLVNDPDPSVRSFLAMNDCLSPELLARLASDPEPSVRSSVIQHWRDAPDWVRRALLTDADANVRRDSVSAYSPPADLLPGLLADPATRAAAVPYAAPVLELATDPDSAVREATAAHPDLPTDLRDLLAEDPDISVRDAIAARPDTPLALRERIVTSVETDSPLAEWILSFRRNPHTCPTPAPAPPILTRVQAEALLATAAL</sequence>
<dbReference type="Proteomes" id="UP001235744">
    <property type="component" value="Chromosome"/>
</dbReference>
<evidence type="ECO:0000313" key="1">
    <source>
        <dbReference type="EMBL" id="WLQ54064.1"/>
    </source>
</evidence>
<organism evidence="1 2">
    <name type="scientific">Streptomyces poriferorum</name>
    <dbReference type="NCBI Taxonomy" id="2798799"/>
    <lineage>
        <taxon>Bacteria</taxon>
        <taxon>Bacillati</taxon>
        <taxon>Actinomycetota</taxon>
        <taxon>Actinomycetes</taxon>
        <taxon>Kitasatosporales</taxon>
        <taxon>Streptomycetaceae</taxon>
        <taxon>Streptomyces</taxon>
    </lineage>
</organism>
<accession>A0ABY9IGS6</accession>
<dbReference type="InterPro" id="IPR016024">
    <property type="entry name" value="ARM-type_fold"/>
</dbReference>
<dbReference type="RefSeq" id="WP_306072639.1">
    <property type="nucleotide sequence ID" value="NZ_CP120988.1"/>
</dbReference>
<evidence type="ECO:0008006" key="3">
    <source>
        <dbReference type="Google" id="ProtNLM"/>
    </source>
</evidence>
<protein>
    <recommendedName>
        <fullName evidence="3">Leucine rich repeat variant</fullName>
    </recommendedName>
</protein>
<dbReference type="SUPFAM" id="SSF48371">
    <property type="entry name" value="ARM repeat"/>
    <property type="match status" value="1"/>
</dbReference>
<dbReference type="Gene3D" id="1.25.10.10">
    <property type="entry name" value="Leucine-rich Repeat Variant"/>
    <property type="match status" value="1"/>
</dbReference>
<proteinExistence type="predicted"/>
<gene>
    <name evidence="1" type="ORF">P8A19_00720</name>
</gene>
<reference evidence="1 2" key="1">
    <citation type="submission" date="2023-03" db="EMBL/GenBank/DDBJ databases">
        <title>Isolation and description of six Streptomyces strains from soil environments, able to metabolize different microbial glucans.</title>
        <authorList>
            <person name="Widen T."/>
            <person name="Larsbrink J."/>
        </authorList>
    </citation>
    <scope>NUCLEOTIDE SEQUENCE [LARGE SCALE GENOMIC DNA]</scope>
    <source>
        <strain evidence="1 2">Alt2</strain>
    </source>
</reference>
<keyword evidence="2" id="KW-1185">Reference proteome</keyword>
<dbReference type="InterPro" id="IPR011989">
    <property type="entry name" value="ARM-like"/>
</dbReference>
<name>A0ABY9IGS6_9ACTN</name>
<dbReference type="EMBL" id="CP120988">
    <property type="protein sequence ID" value="WLQ54064.1"/>
    <property type="molecule type" value="Genomic_DNA"/>
</dbReference>